<feature type="domain" description="UBA" evidence="4">
    <location>
        <begin position="340"/>
        <end position="381"/>
    </location>
</feature>
<feature type="region of interest" description="Disordered" evidence="3">
    <location>
        <begin position="614"/>
        <end position="668"/>
    </location>
</feature>
<evidence type="ECO:0000256" key="2">
    <source>
        <dbReference type="ARBA" id="ARBA00023242"/>
    </source>
</evidence>
<organism evidence="5 6">
    <name type="scientific">Schistosoma rodhaini</name>
    <dbReference type="NCBI Taxonomy" id="6188"/>
    <lineage>
        <taxon>Eukaryota</taxon>
        <taxon>Metazoa</taxon>
        <taxon>Spiralia</taxon>
        <taxon>Lophotrochozoa</taxon>
        <taxon>Platyhelminthes</taxon>
        <taxon>Trematoda</taxon>
        <taxon>Digenea</taxon>
        <taxon>Strigeidida</taxon>
        <taxon>Schistosomatoidea</taxon>
        <taxon>Schistosomatidae</taxon>
        <taxon>Schistosoma</taxon>
    </lineage>
</organism>
<evidence type="ECO:0000256" key="3">
    <source>
        <dbReference type="SAM" id="MobiDB-lite"/>
    </source>
</evidence>
<dbReference type="InterPro" id="IPR042470">
    <property type="entry name" value="RMI1_N_C_sf"/>
</dbReference>
<dbReference type="PANTHER" id="PTHR13681">
    <property type="entry name" value="SURVIVAL OF MOTOR NEURON-RELATED-SPLICING FACTOR 30-RELATED"/>
    <property type="match status" value="1"/>
</dbReference>
<dbReference type="SMART" id="SM00165">
    <property type="entry name" value="UBA"/>
    <property type="match status" value="1"/>
</dbReference>
<protein>
    <recommendedName>
        <fullName evidence="4">UBA domain-containing protein</fullName>
    </recommendedName>
</protein>
<dbReference type="InterPro" id="IPR009060">
    <property type="entry name" value="UBA-like_sf"/>
</dbReference>
<dbReference type="SUPFAM" id="SSF46934">
    <property type="entry name" value="UBA-like"/>
    <property type="match status" value="1"/>
</dbReference>
<feature type="compositionally biased region" description="Basic and acidic residues" evidence="3">
    <location>
        <begin position="415"/>
        <end position="429"/>
    </location>
</feature>
<dbReference type="AlphaFoldDB" id="A0AA85FR18"/>
<dbReference type="Pfam" id="PF08585">
    <property type="entry name" value="RMI1_N_C"/>
    <property type="match status" value="1"/>
</dbReference>
<dbReference type="Gene3D" id="1.10.8.10">
    <property type="entry name" value="DNA helicase RuvA subunit, C-terminal domain"/>
    <property type="match status" value="1"/>
</dbReference>
<dbReference type="PROSITE" id="PS50030">
    <property type="entry name" value="UBA"/>
    <property type="match status" value="1"/>
</dbReference>
<evidence type="ECO:0000259" key="4">
    <source>
        <dbReference type="PROSITE" id="PS50030"/>
    </source>
</evidence>
<dbReference type="WBParaSite" id="SRDH1_57580.1">
    <property type="protein sequence ID" value="SRDH1_57580.1"/>
    <property type="gene ID" value="SRDH1_57580"/>
</dbReference>
<dbReference type="InterPro" id="IPR015940">
    <property type="entry name" value="UBA"/>
</dbReference>
<dbReference type="SMART" id="SM01161">
    <property type="entry name" value="DUF1767"/>
    <property type="match status" value="1"/>
</dbReference>
<accession>A0AA85FR18</accession>
<reference evidence="5" key="1">
    <citation type="submission" date="2022-06" db="EMBL/GenBank/DDBJ databases">
        <authorList>
            <person name="Berger JAMES D."/>
            <person name="Berger JAMES D."/>
        </authorList>
    </citation>
    <scope>NUCLEOTIDE SEQUENCE [LARGE SCALE GENOMIC DNA]</scope>
</reference>
<feature type="region of interest" description="Disordered" evidence="3">
    <location>
        <begin position="404"/>
        <end position="432"/>
    </location>
</feature>
<keyword evidence="2" id="KW-0539">Nucleus</keyword>
<dbReference type="Proteomes" id="UP000050792">
    <property type="component" value="Unassembled WGS sequence"/>
</dbReference>
<comment type="subcellular location">
    <subcellularLocation>
        <location evidence="1">Nucleus</location>
    </subcellularLocation>
</comment>
<evidence type="ECO:0000313" key="6">
    <source>
        <dbReference type="WBParaSite" id="SRDH1_57580.1"/>
    </source>
</evidence>
<dbReference type="InterPro" id="IPR013894">
    <property type="entry name" value="RMI1_OB"/>
</dbReference>
<keyword evidence="5" id="KW-1185">Reference proteome</keyword>
<dbReference type="PANTHER" id="PTHR13681:SF24">
    <property type="entry name" value="TUDOR DOMAIN-CONTAINING PROTEIN 3"/>
    <property type="match status" value="1"/>
</dbReference>
<reference evidence="6" key="2">
    <citation type="submission" date="2023-11" db="UniProtKB">
        <authorList>
            <consortium name="WormBaseParasite"/>
        </authorList>
    </citation>
    <scope>IDENTIFICATION</scope>
</reference>
<evidence type="ECO:0000256" key="1">
    <source>
        <dbReference type="ARBA" id="ARBA00004123"/>
    </source>
</evidence>
<proteinExistence type="predicted"/>
<name>A0AA85FR18_9TREM</name>
<dbReference type="Gene3D" id="2.40.50.770">
    <property type="entry name" value="RecQ-mediated genome instability protein Rmi1, C-terminal domain"/>
    <property type="match status" value="1"/>
</dbReference>
<feature type="compositionally biased region" description="Basic residues" evidence="3">
    <location>
        <begin position="659"/>
        <end position="668"/>
    </location>
</feature>
<dbReference type="GO" id="GO:0005634">
    <property type="term" value="C:nucleus"/>
    <property type="evidence" value="ECO:0007669"/>
    <property type="project" value="UniProtKB-SubCell"/>
</dbReference>
<sequence>MNIFSFRSYPPPPMIIVILKTEIFSISILQCSLTEVTNAGWSLSQKTFTEYLKKTEHETYDELITLLLNSDIREFGSPWLGDLKKASHLEANGRIVQLTRLRNISIPQATEDLMLNSSSDHRGPCLLRFTFTDGRNQIFGLDMQNKSDLNIDIPPGTKFRLIGSIPLVMGFLLLSKKHIVVLGGTVNNLIREWNMTKFLKGTDNRLIGSGAPMFVPFGSREASCLIQTEGKFLNQLRSDRERNQMKFDSFQMITNNRNEDQEESELQTLFNEHRKEVLAELKSSTTLCKSHNYISGNDHEDDVPNNINNTNDHQRIFSGNKPRRFRPGLSRFYEIQSQKSMEYDISLTKLLSLGYPYQIANRALRDNHNNYQVALDCLLSKSTSLMHIEDNSIINNHITNNTSRGIRSRGVTGRGYERGHRGSGRHDSDGGYGFNSNRFQSSIGTTDDHNTLLIRPSTGLTRLDDLIVESKPITTSNTALLSSSSSTSTIISKTCILPVGCPILAQNISGDYEEAQLIGHFSTQQFKTFNGSNITIDNNKGSGEKVVLVIYHHQHKNNPELIVDEEEIVPISLIRTLNKEKITIDMVPAAPLDKIRPYCVQSQSEYKDVNQYDEIPSTDYGLTGRPYQSNRGRRGVGGGGGSRNPRMFNAGRGSSAGGRRSRYRNNHF</sequence>
<evidence type="ECO:0000313" key="5">
    <source>
        <dbReference type="Proteomes" id="UP000050792"/>
    </source>
</evidence>